<dbReference type="InterPro" id="IPR029039">
    <property type="entry name" value="Flavoprotein-like_sf"/>
</dbReference>
<dbReference type="EMBL" id="JAUSQU010000001">
    <property type="protein sequence ID" value="MDP9841052.1"/>
    <property type="molecule type" value="Genomic_DNA"/>
</dbReference>
<dbReference type="Gene3D" id="3.40.50.360">
    <property type="match status" value="1"/>
</dbReference>
<dbReference type="RefSeq" id="WP_307554045.1">
    <property type="nucleotide sequence ID" value="NZ_JAUSQU010000001.1"/>
</dbReference>
<dbReference type="Pfam" id="PF03358">
    <property type="entry name" value="FMN_red"/>
    <property type="match status" value="1"/>
</dbReference>
<comment type="caution">
    <text evidence="2">The sequence shown here is derived from an EMBL/GenBank/DDBJ whole genome shotgun (WGS) entry which is preliminary data.</text>
</comment>
<accession>A0ABT9Q2W0</accession>
<dbReference type="InterPro" id="IPR050712">
    <property type="entry name" value="NAD(P)H-dep_reductase"/>
</dbReference>
<dbReference type="PANTHER" id="PTHR30543:SF21">
    <property type="entry name" value="NAD(P)H-DEPENDENT FMN REDUCTASE LOT6"/>
    <property type="match status" value="1"/>
</dbReference>
<organism evidence="2 3">
    <name type="scientific">Streptosporangium lutulentum</name>
    <dbReference type="NCBI Taxonomy" id="1461250"/>
    <lineage>
        <taxon>Bacteria</taxon>
        <taxon>Bacillati</taxon>
        <taxon>Actinomycetota</taxon>
        <taxon>Actinomycetes</taxon>
        <taxon>Streptosporangiales</taxon>
        <taxon>Streptosporangiaceae</taxon>
        <taxon>Streptosporangium</taxon>
    </lineage>
</organism>
<gene>
    <name evidence="2" type="ORF">J2853_000263</name>
</gene>
<keyword evidence="3" id="KW-1185">Reference proteome</keyword>
<evidence type="ECO:0000313" key="2">
    <source>
        <dbReference type="EMBL" id="MDP9841052.1"/>
    </source>
</evidence>
<sequence>MPTLHVIVASTRPGRIGLPVARWFIDQAVKHGGFEVNMVDLAELNLPLMNEPNHPRLRRYEHRHTKDWSATVDAADAFVIVMPEYNHGFTAPLKNALDYLHSEWAYKPVGLVSYGGVSGGLRAAQMIKPVLNALKMVPVYAGVPIPSVMRFLNDDGEIQADEPVENAATAMLDELLRWAGALKPLRDTGAA</sequence>
<protein>
    <submittedName>
        <fullName evidence="2">NAD(P)H-dependent FMN reductase</fullName>
    </submittedName>
</protein>
<reference evidence="2 3" key="1">
    <citation type="submission" date="2023-07" db="EMBL/GenBank/DDBJ databases">
        <title>Sequencing the genomes of 1000 actinobacteria strains.</title>
        <authorList>
            <person name="Klenk H.-P."/>
        </authorList>
    </citation>
    <scope>NUCLEOTIDE SEQUENCE [LARGE SCALE GENOMIC DNA]</scope>
    <source>
        <strain evidence="2 3">DSM 46740</strain>
    </source>
</reference>
<dbReference type="PANTHER" id="PTHR30543">
    <property type="entry name" value="CHROMATE REDUCTASE"/>
    <property type="match status" value="1"/>
</dbReference>
<dbReference type="Proteomes" id="UP001225356">
    <property type="component" value="Unassembled WGS sequence"/>
</dbReference>
<dbReference type="InterPro" id="IPR005025">
    <property type="entry name" value="FMN_Rdtase-like_dom"/>
</dbReference>
<evidence type="ECO:0000313" key="3">
    <source>
        <dbReference type="Proteomes" id="UP001225356"/>
    </source>
</evidence>
<proteinExistence type="predicted"/>
<name>A0ABT9Q2W0_9ACTN</name>
<dbReference type="SUPFAM" id="SSF52218">
    <property type="entry name" value="Flavoproteins"/>
    <property type="match status" value="1"/>
</dbReference>
<feature type="domain" description="NADPH-dependent FMN reductase-like" evidence="1">
    <location>
        <begin position="4"/>
        <end position="141"/>
    </location>
</feature>
<evidence type="ECO:0000259" key="1">
    <source>
        <dbReference type="Pfam" id="PF03358"/>
    </source>
</evidence>